<name>A0ABU4FXC8_9BACL</name>
<dbReference type="SMART" id="SM00052">
    <property type="entry name" value="EAL"/>
    <property type="match status" value="1"/>
</dbReference>
<dbReference type="PANTHER" id="PTHR33121:SF71">
    <property type="entry name" value="OXYGEN SENSOR PROTEIN DOSP"/>
    <property type="match status" value="1"/>
</dbReference>
<proteinExistence type="predicted"/>
<evidence type="ECO:0000313" key="4">
    <source>
        <dbReference type="EMBL" id="MDW0108782.1"/>
    </source>
</evidence>
<dbReference type="Pfam" id="PF00563">
    <property type="entry name" value="EAL"/>
    <property type="match status" value="1"/>
</dbReference>
<feature type="transmembrane region" description="Helical" evidence="1">
    <location>
        <begin position="12"/>
        <end position="35"/>
    </location>
</feature>
<evidence type="ECO:0000256" key="1">
    <source>
        <dbReference type="SAM" id="Phobius"/>
    </source>
</evidence>
<dbReference type="EMBL" id="JAUBDH010000001">
    <property type="protein sequence ID" value="MDW0108782.1"/>
    <property type="molecule type" value="Genomic_DNA"/>
</dbReference>
<dbReference type="InterPro" id="IPR001633">
    <property type="entry name" value="EAL_dom"/>
</dbReference>
<feature type="transmembrane region" description="Helical" evidence="1">
    <location>
        <begin position="47"/>
        <end position="65"/>
    </location>
</feature>
<gene>
    <name evidence="4" type="ORF">QT716_01830</name>
</gene>
<dbReference type="SUPFAM" id="SSF55073">
    <property type="entry name" value="Nucleotide cyclase"/>
    <property type="match status" value="1"/>
</dbReference>
<keyword evidence="1" id="KW-0812">Transmembrane</keyword>
<dbReference type="InterPro" id="IPR035919">
    <property type="entry name" value="EAL_sf"/>
</dbReference>
<protein>
    <submittedName>
        <fullName evidence="4">EAL domain-containing protein</fullName>
    </submittedName>
</protein>
<accession>A0ABU4FXC8</accession>
<dbReference type="NCBIfam" id="TIGR00254">
    <property type="entry name" value="GGDEF"/>
    <property type="match status" value="1"/>
</dbReference>
<reference evidence="4 5" key="1">
    <citation type="submission" date="2023-06" db="EMBL/GenBank/DDBJ databases">
        <title>Sporosarcina sp. nov., isolated from Korean traditional fermented seafood 'Jeotgal'.</title>
        <authorList>
            <person name="Yang A.-I."/>
            <person name="Shin N.-R."/>
        </authorList>
    </citation>
    <scope>NUCLEOTIDE SEQUENCE [LARGE SCALE GENOMIC DNA]</scope>
    <source>
        <strain evidence="4 5">KCTC3840</strain>
    </source>
</reference>
<dbReference type="InterPro" id="IPR050706">
    <property type="entry name" value="Cyclic-di-GMP_PDE-like"/>
</dbReference>
<comment type="caution">
    <text evidence="4">The sequence shown here is derived from an EMBL/GenBank/DDBJ whole genome shotgun (WGS) entry which is preliminary data.</text>
</comment>
<evidence type="ECO:0000259" key="3">
    <source>
        <dbReference type="PROSITE" id="PS50887"/>
    </source>
</evidence>
<keyword evidence="5" id="KW-1185">Reference proteome</keyword>
<dbReference type="SMART" id="SM00267">
    <property type="entry name" value="GGDEF"/>
    <property type="match status" value="1"/>
</dbReference>
<dbReference type="CDD" id="cd01949">
    <property type="entry name" value="GGDEF"/>
    <property type="match status" value="1"/>
</dbReference>
<dbReference type="CDD" id="cd01948">
    <property type="entry name" value="EAL"/>
    <property type="match status" value="1"/>
</dbReference>
<evidence type="ECO:0000259" key="2">
    <source>
        <dbReference type="PROSITE" id="PS50883"/>
    </source>
</evidence>
<dbReference type="Gene3D" id="3.30.70.270">
    <property type="match status" value="1"/>
</dbReference>
<dbReference type="Gene3D" id="3.20.20.450">
    <property type="entry name" value="EAL domain"/>
    <property type="match status" value="1"/>
</dbReference>
<dbReference type="InterPro" id="IPR000160">
    <property type="entry name" value="GGDEF_dom"/>
</dbReference>
<sequence>MELTTKRYKYKRIFLLITFVVILPFLFEEFIIQFYHLDFENKTFYDLLNTGALLLFAFPVFFYLIRKTDQTAFYLEQQHEVNKKIQHKLELSNIELAYNANHDFLTGLPNRYQLFNLLDKMASERTELAVLFIDLDRFKSINDTMGHLSGDQFIKLVSIRLKQATPLGTQVFRHGGDEFVILSELPNYRSIEIAEGVLESFKKPFNIHNTTLYASASIGISHLPDHGADAVTLIKNADRAMYQAKEQGGSMYTIYSLLSQNDEHKQLMLENDLRDALETDQLLLHYQPVIDLETGLLKSFEALVRWKHPKLGLVSPAEFIPVAERSMLINDIGTWVLETACRQVKEWHAVNSDIGLAVNVSIRQFRNPQFPDLVKDVLEITEYPAHLLILEITESMMQDDWESIRIIDEIRTLGVKWAIDDFGTGYSSLSKLAFLPIDYLKIDRSFTMEMLTHPPMQSIVQTIIDMGRNLDMELIAEGIEEAGQSLLLQHYGCQFGQGYLFSKPLPAEEIEQAYCLTTLMKVH</sequence>
<dbReference type="PROSITE" id="PS50883">
    <property type="entry name" value="EAL"/>
    <property type="match status" value="1"/>
</dbReference>
<keyword evidence="1" id="KW-1133">Transmembrane helix</keyword>
<dbReference type="RefSeq" id="WP_317934032.1">
    <property type="nucleotide sequence ID" value="NZ_JAUBDH010000001.1"/>
</dbReference>
<feature type="domain" description="EAL" evidence="2">
    <location>
        <begin position="266"/>
        <end position="518"/>
    </location>
</feature>
<dbReference type="Proteomes" id="UP001280629">
    <property type="component" value="Unassembled WGS sequence"/>
</dbReference>
<feature type="domain" description="GGDEF" evidence="3">
    <location>
        <begin position="126"/>
        <end position="257"/>
    </location>
</feature>
<dbReference type="Pfam" id="PF00990">
    <property type="entry name" value="GGDEF"/>
    <property type="match status" value="1"/>
</dbReference>
<dbReference type="InterPro" id="IPR029787">
    <property type="entry name" value="Nucleotide_cyclase"/>
</dbReference>
<dbReference type="SUPFAM" id="SSF141868">
    <property type="entry name" value="EAL domain-like"/>
    <property type="match status" value="1"/>
</dbReference>
<dbReference type="InterPro" id="IPR043128">
    <property type="entry name" value="Rev_trsase/Diguanyl_cyclase"/>
</dbReference>
<dbReference type="PROSITE" id="PS50887">
    <property type="entry name" value="GGDEF"/>
    <property type="match status" value="1"/>
</dbReference>
<evidence type="ECO:0000313" key="5">
    <source>
        <dbReference type="Proteomes" id="UP001280629"/>
    </source>
</evidence>
<keyword evidence="1" id="KW-0472">Membrane</keyword>
<organism evidence="4 5">
    <name type="scientific">Sporosarcina aquimarina</name>
    <dbReference type="NCBI Taxonomy" id="114975"/>
    <lineage>
        <taxon>Bacteria</taxon>
        <taxon>Bacillati</taxon>
        <taxon>Bacillota</taxon>
        <taxon>Bacilli</taxon>
        <taxon>Bacillales</taxon>
        <taxon>Caryophanaceae</taxon>
        <taxon>Sporosarcina</taxon>
    </lineage>
</organism>
<dbReference type="PANTHER" id="PTHR33121">
    <property type="entry name" value="CYCLIC DI-GMP PHOSPHODIESTERASE PDEF"/>
    <property type="match status" value="1"/>
</dbReference>